<keyword evidence="2" id="KW-1185">Reference proteome</keyword>
<organism evidence="1 2">
    <name type="scientific">Chlorobaculum tepidum (strain ATCC 49652 / DSM 12025 / NBRC 103806 / TLS)</name>
    <name type="common">Chlorobium tepidum</name>
    <dbReference type="NCBI Taxonomy" id="194439"/>
    <lineage>
        <taxon>Bacteria</taxon>
        <taxon>Pseudomonadati</taxon>
        <taxon>Chlorobiota</taxon>
        <taxon>Chlorobiia</taxon>
        <taxon>Chlorobiales</taxon>
        <taxon>Chlorobiaceae</taxon>
        <taxon>Chlorobaculum</taxon>
    </lineage>
</organism>
<dbReference type="KEGG" id="cte:CT1027"/>
<evidence type="ECO:0000313" key="1">
    <source>
        <dbReference type="EMBL" id="AAM72261.1"/>
    </source>
</evidence>
<name>Q8KDL9_CHLTE</name>
<dbReference type="AlphaFoldDB" id="Q8KDL9"/>
<evidence type="ECO:0000313" key="2">
    <source>
        <dbReference type="Proteomes" id="UP000001007"/>
    </source>
</evidence>
<sequence>MMVFGVLHERILGIEQVISIDMTVKFYSQKMKIIVYCEHWAGVQ</sequence>
<protein>
    <submittedName>
        <fullName evidence="1">Uncharacterized protein</fullName>
    </submittedName>
</protein>
<gene>
    <name evidence="1" type="ordered locus">CT1027</name>
</gene>
<dbReference type="EMBL" id="AE006470">
    <property type="protein sequence ID" value="AAM72261.1"/>
    <property type="molecule type" value="Genomic_DNA"/>
</dbReference>
<dbReference type="STRING" id="194439.CT1027"/>
<dbReference type="EnsemblBacteria" id="AAM72261">
    <property type="protein sequence ID" value="AAM72261"/>
    <property type="gene ID" value="CT1027"/>
</dbReference>
<dbReference type="HOGENOM" id="CLU_3214137_0_0_10"/>
<reference evidence="1 2" key="1">
    <citation type="journal article" date="2002" name="Proc. Natl. Acad. Sci. U.S.A.">
        <title>The complete genome sequence of Chlorobium tepidum TLS, a photosynthetic, anaerobic, green-sulfur bacterium.</title>
        <authorList>
            <person name="Eisen J.A."/>
            <person name="Nelson K.E."/>
            <person name="Paulsen I.T."/>
            <person name="Heidelberg J.F."/>
            <person name="Wu M."/>
            <person name="Dodson R.J."/>
            <person name="Deboy R."/>
            <person name="Gwinn M.L."/>
            <person name="Nelson W.C."/>
            <person name="Haft D.H."/>
            <person name="Hickey E.K."/>
            <person name="Peterson J.D."/>
            <person name="Durkin A.S."/>
            <person name="Kolonay J.L."/>
            <person name="Yang F."/>
            <person name="Holt I."/>
            <person name="Umayam L.A."/>
            <person name="Mason T."/>
            <person name="Brenner M."/>
            <person name="Shea T.P."/>
            <person name="Parksey D."/>
            <person name="Nierman W.C."/>
            <person name="Feldblyum T.V."/>
            <person name="Hansen C.L."/>
            <person name="Craven M.B."/>
            <person name="Radune D."/>
            <person name="Vamathevan J."/>
            <person name="Khouri H."/>
            <person name="White O."/>
            <person name="Gruber T.M."/>
            <person name="Ketchum K.A."/>
            <person name="Venter J.C."/>
            <person name="Tettelin H."/>
            <person name="Bryant D.A."/>
            <person name="Fraser C.M."/>
        </authorList>
    </citation>
    <scope>NUCLEOTIDE SEQUENCE [LARGE SCALE GENOMIC DNA]</scope>
    <source>
        <strain evidence="2">ATCC 49652 / DSM 12025 / NBRC 103806 / TLS</strain>
    </source>
</reference>
<dbReference type="Proteomes" id="UP000001007">
    <property type="component" value="Chromosome"/>
</dbReference>
<proteinExistence type="predicted"/>
<accession>Q8KDL9</accession>